<organism evidence="13 14">
    <name type="scientific">Desulfosporosinus fructosivorans</name>
    <dbReference type="NCBI Taxonomy" id="2018669"/>
    <lineage>
        <taxon>Bacteria</taxon>
        <taxon>Bacillati</taxon>
        <taxon>Bacillota</taxon>
        <taxon>Clostridia</taxon>
        <taxon>Eubacteriales</taxon>
        <taxon>Desulfitobacteriaceae</taxon>
        <taxon>Desulfosporosinus</taxon>
    </lineage>
</organism>
<dbReference type="RefSeq" id="WP_135549428.1">
    <property type="nucleotide sequence ID" value="NZ_SPQQ01000007.1"/>
</dbReference>
<name>A0A4Z0R4B5_9FIRM</name>
<dbReference type="InterPro" id="IPR023066">
    <property type="entry name" value="Quinolinate_synth_type2"/>
</dbReference>
<feature type="binding site" evidence="12">
    <location>
        <begin position="121"/>
        <end position="123"/>
    </location>
    <ligand>
        <name>iminosuccinate</name>
        <dbReference type="ChEBI" id="CHEBI:77875"/>
    </ligand>
</feature>
<feature type="binding site" evidence="12">
    <location>
        <position position="180"/>
    </location>
    <ligand>
        <name>[4Fe-4S] cluster</name>
        <dbReference type="ChEBI" id="CHEBI:49883"/>
    </ligand>
</feature>
<comment type="similarity">
    <text evidence="12">Belongs to the quinolinate synthase family. Type 2 subfamily.</text>
</comment>
<dbReference type="OrthoDB" id="9801204at2"/>
<comment type="catalytic activity">
    <reaction evidence="10">
        <text>iminosuccinate + dihydroxyacetone phosphate = quinolinate + phosphate + 2 H2O + H(+)</text>
        <dbReference type="Rhea" id="RHEA:25888"/>
        <dbReference type="ChEBI" id="CHEBI:15377"/>
        <dbReference type="ChEBI" id="CHEBI:15378"/>
        <dbReference type="ChEBI" id="CHEBI:29959"/>
        <dbReference type="ChEBI" id="CHEBI:43474"/>
        <dbReference type="ChEBI" id="CHEBI:57642"/>
        <dbReference type="ChEBI" id="CHEBI:77875"/>
        <dbReference type="EC" id="2.5.1.72"/>
    </reaction>
    <physiologicalReaction direction="left-to-right" evidence="10">
        <dbReference type="Rhea" id="RHEA:25889"/>
    </physiologicalReaction>
</comment>
<comment type="caution">
    <text evidence="13">The sequence shown here is derived from an EMBL/GenBank/DDBJ whole genome shotgun (WGS) entry which is preliminary data.</text>
</comment>
<evidence type="ECO:0000256" key="11">
    <source>
        <dbReference type="ARBA" id="ARBA00073059"/>
    </source>
</evidence>
<keyword evidence="12" id="KW-0963">Cytoplasm</keyword>
<evidence type="ECO:0000313" key="14">
    <source>
        <dbReference type="Proteomes" id="UP000298460"/>
    </source>
</evidence>
<feature type="binding site" evidence="12">
    <location>
        <position position="33"/>
    </location>
    <ligand>
        <name>iminosuccinate</name>
        <dbReference type="ChEBI" id="CHEBI:77875"/>
    </ligand>
</feature>
<proteinExistence type="inferred from homology"/>
<comment type="cofactor">
    <cofactor evidence="12">
        <name>[4Fe-4S] cluster</name>
        <dbReference type="ChEBI" id="CHEBI:49883"/>
    </cofactor>
    <text evidence="12">Binds 1 [4Fe-4S] cluster per subunit.</text>
</comment>
<keyword evidence="7 12" id="KW-0479">Metal-binding</keyword>
<reference evidence="13 14" key="1">
    <citation type="submission" date="2019-03" db="EMBL/GenBank/DDBJ databases">
        <title>Draft Genome Sequence of Desulfosporosinus fructosivorans Strain 63.6F, Isolated from Marine Sediment in the Baltic Sea.</title>
        <authorList>
            <person name="Hausmann B."/>
            <person name="Vandieken V."/>
            <person name="Pjevac P."/>
            <person name="Schreck K."/>
            <person name="Herbold C.W."/>
            <person name="Loy A."/>
        </authorList>
    </citation>
    <scope>NUCLEOTIDE SEQUENCE [LARGE SCALE GENOMIC DNA]</scope>
    <source>
        <strain evidence="13 14">63.6F</strain>
    </source>
</reference>
<feature type="binding site" evidence="12">
    <location>
        <position position="138"/>
    </location>
    <ligand>
        <name>iminosuccinate</name>
        <dbReference type="ChEBI" id="CHEBI:77875"/>
    </ligand>
</feature>
<dbReference type="EMBL" id="SPQQ01000007">
    <property type="protein sequence ID" value="TGE36456.1"/>
    <property type="molecule type" value="Genomic_DNA"/>
</dbReference>
<dbReference type="GO" id="GO:0005737">
    <property type="term" value="C:cytoplasm"/>
    <property type="evidence" value="ECO:0007669"/>
    <property type="project" value="UniProtKB-SubCell"/>
</dbReference>
<dbReference type="Pfam" id="PF02445">
    <property type="entry name" value="NadA"/>
    <property type="match status" value="1"/>
</dbReference>
<evidence type="ECO:0000256" key="3">
    <source>
        <dbReference type="ARBA" id="ARBA00012669"/>
    </source>
</evidence>
<evidence type="ECO:0000256" key="1">
    <source>
        <dbReference type="ARBA" id="ARBA00003791"/>
    </source>
</evidence>
<feature type="binding site" evidence="12">
    <location>
        <position position="50"/>
    </location>
    <ligand>
        <name>iminosuccinate</name>
        <dbReference type="ChEBI" id="CHEBI:77875"/>
    </ligand>
</feature>
<feature type="binding site" evidence="12">
    <location>
        <begin position="206"/>
        <end position="208"/>
    </location>
    <ligand>
        <name>iminosuccinate</name>
        <dbReference type="ChEBI" id="CHEBI:77875"/>
    </ligand>
</feature>
<dbReference type="InterPro" id="IPR036094">
    <property type="entry name" value="NadA_sf"/>
</dbReference>
<dbReference type="GO" id="GO:0034628">
    <property type="term" value="P:'de novo' NAD+ biosynthetic process from L-aspartate"/>
    <property type="evidence" value="ECO:0007669"/>
    <property type="project" value="TreeGrafter"/>
</dbReference>
<dbReference type="GO" id="GO:0008987">
    <property type="term" value="F:quinolinate synthetase A activity"/>
    <property type="evidence" value="ECO:0007669"/>
    <property type="project" value="UniProtKB-UniRule"/>
</dbReference>
<feature type="binding site" evidence="12">
    <location>
        <position position="95"/>
    </location>
    <ligand>
        <name>[4Fe-4S] cluster</name>
        <dbReference type="ChEBI" id="CHEBI:49883"/>
    </ligand>
</feature>
<keyword evidence="4 12" id="KW-0004">4Fe-4S</keyword>
<keyword evidence="8 12" id="KW-0408">Iron</keyword>
<comment type="pathway">
    <text evidence="2 12">Cofactor biosynthesis; NAD(+) biosynthesis; quinolinate from iminoaspartate: step 1/1.</text>
</comment>
<evidence type="ECO:0000256" key="4">
    <source>
        <dbReference type="ARBA" id="ARBA00022485"/>
    </source>
</evidence>
<dbReference type="PANTHER" id="PTHR30573:SF0">
    <property type="entry name" value="QUINOLINATE SYNTHASE, CHLOROPLASTIC"/>
    <property type="match status" value="1"/>
</dbReference>
<sequence length="310" mass="34536">MDHGKRMNEDLFQTLAEEIEVLKKERKAIIIAHYYQRPEIQDIADFVGDSLQLSQQAAKTDAEVIVFCGVHFMAESAAILSPDKIVILPDANAGCPMADMVDAEGLRAYKKRVPGVQVVCYVNTSAEVKAESDICCTSSNAVKVLQSLKGEDILFIPDENLGRYAANILDRPIQLWPGYCKTHDRLTKEDILKAREEHPLAKVIVHPECREDVCQEADYIGSTAGLIAYAQNSEKREFIVGTESGILHRLHQACPGKEFYLASERLVCPNMKLTTLDKVRDALIALSPRITVQEEIRVKAKAALDRMLAL</sequence>
<dbReference type="GO" id="GO:0051539">
    <property type="term" value="F:4 iron, 4 sulfur cluster binding"/>
    <property type="evidence" value="ECO:0007669"/>
    <property type="project" value="UniProtKB-KW"/>
</dbReference>
<keyword evidence="14" id="KW-1185">Reference proteome</keyword>
<evidence type="ECO:0000313" key="13">
    <source>
        <dbReference type="EMBL" id="TGE36456.1"/>
    </source>
</evidence>
<accession>A0A4Z0R4B5</accession>
<evidence type="ECO:0000256" key="9">
    <source>
        <dbReference type="ARBA" id="ARBA00023014"/>
    </source>
</evidence>
<evidence type="ECO:0000256" key="5">
    <source>
        <dbReference type="ARBA" id="ARBA00022642"/>
    </source>
</evidence>
<protein>
    <recommendedName>
        <fullName evidence="11 12">Quinolinate synthase</fullName>
        <ecNumber evidence="3 12">2.5.1.72</ecNumber>
    </recommendedName>
</protein>
<feature type="binding site" evidence="12">
    <location>
        <position position="268"/>
    </location>
    <ligand>
        <name>[4Fe-4S] cluster</name>
        <dbReference type="ChEBI" id="CHEBI:49883"/>
    </ligand>
</feature>
<dbReference type="AlphaFoldDB" id="A0A4Z0R4B5"/>
<dbReference type="FunFam" id="3.40.50.10800:FF:000001">
    <property type="entry name" value="Quinolinate synthase A"/>
    <property type="match status" value="1"/>
</dbReference>
<dbReference type="NCBIfam" id="NF006878">
    <property type="entry name" value="PRK09375.1-2"/>
    <property type="match status" value="1"/>
</dbReference>
<evidence type="ECO:0000256" key="2">
    <source>
        <dbReference type="ARBA" id="ARBA00005065"/>
    </source>
</evidence>
<feature type="binding site" evidence="12">
    <location>
        <position position="223"/>
    </location>
    <ligand>
        <name>iminosuccinate</name>
        <dbReference type="ChEBI" id="CHEBI:77875"/>
    </ligand>
</feature>
<dbReference type="PANTHER" id="PTHR30573">
    <property type="entry name" value="QUINOLINATE SYNTHETASE A"/>
    <property type="match status" value="1"/>
</dbReference>
<comment type="subcellular location">
    <subcellularLocation>
        <location evidence="12">Cytoplasm</location>
    </subcellularLocation>
</comment>
<keyword evidence="5 12" id="KW-0662">Pyridine nucleotide biosynthesis</keyword>
<evidence type="ECO:0000256" key="10">
    <source>
        <dbReference type="ARBA" id="ARBA00050125"/>
    </source>
</evidence>
<dbReference type="EC" id="2.5.1.72" evidence="3 12"/>
<dbReference type="GO" id="GO:0046872">
    <property type="term" value="F:metal ion binding"/>
    <property type="evidence" value="ECO:0007669"/>
    <property type="project" value="UniProtKB-KW"/>
</dbReference>
<evidence type="ECO:0000256" key="6">
    <source>
        <dbReference type="ARBA" id="ARBA00022679"/>
    </source>
</evidence>
<dbReference type="InterPro" id="IPR003473">
    <property type="entry name" value="NadA"/>
</dbReference>
<dbReference type="Gene3D" id="3.40.50.10800">
    <property type="entry name" value="NadA-like"/>
    <property type="match status" value="3"/>
</dbReference>
<dbReference type="Proteomes" id="UP000298460">
    <property type="component" value="Unassembled WGS sequence"/>
</dbReference>
<keyword evidence="6 12" id="KW-0808">Transferase</keyword>
<dbReference type="NCBIfam" id="TIGR00550">
    <property type="entry name" value="nadA"/>
    <property type="match status" value="1"/>
</dbReference>
<evidence type="ECO:0000256" key="7">
    <source>
        <dbReference type="ARBA" id="ARBA00022723"/>
    </source>
</evidence>
<dbReference type="HAMAP" id="MF_00568">
    <property type="entry name" value="NadA_type2"/>
    <property type="match status" value="1"/>
</dbReference>
<dbReference type="UniPathway" id="UPA00253">
    <property type="reaction ID" value="UER00327"/>
</dbReference>
<keyword evidence="9 12" id="KW-0411">Iron-sulfur</keyword>
<gene>
    <name evidence="12 13" type="primary">nadA</name>
    <name evidence="13" type="ORF">E4K67_18535</name>
</gene>
<dbReference type="NCBIfam" id="NF006879">
    <property type="entry name" value="PRK09375.1-4"/>
    <property type="match status" value="1"/>
</dbReference>
<comment type="function">
    <text evidence="1 12">Catalyzes the condensation of iminoaspartate with dihydroxyacetone phosphate to form quinolinate.</text>
</comment>
<evidence type="ECO:0000256" key="12">
    <source>
        <dbReference type="HAMAP-Rule" id="MF_00568"/>
    </source>
</evidence>
<dbReference type="SUPFAM" id="SSF142754">
    <property type="entry name" value="NadA-like"/>
    <property type="match status" value="1"/>
</dbReference>
<evidence type="ECO:0000256" key="8">
    <source>
        <dbReference type="ARBA" id="ARBA00023004"/>
    </source>
</evidence>